<evidence type="ECO:0000313" key="3">
    <source>
        <dbReference type="Proteomes" id="UP001054945"/>
    </source>
</evidence>
<dbReference type="InterPro" id="IPR001849">
    <property type="entry name" value="PH_domain"/>
</dbReference>
<evidence type="ECO:0000259" key="1">
    <source>
        <dbReference type="PROSITE" id="PS50003"/>
    </source>
</evidence>
<protein>
    <submittedName>
        <fullName evidence="2">Protein outspread</fullName>
    </submittedName>
</protein>
<evidence type="ECO:0000313" key="2">
    <source>
        <dbReference type="EMBL" id="GIY75813.1"/>
    </source>
</evidence>
<dbReference type="Gene3D" id="2.30.29.30">
    <property type="entry name" value="Pleckstrin-homology domain (PH domain)/Phosphotyrosine-binding domain (PTB)"/>
    <property type="match status" value="1"/>
</dbReference>
<dbReference type="Proteomes" id="UP001054945">
    <property type="component" value="Unassembled WGS sequence"/>
</dbReference>
<dbReference type="PANTHER" id="PTHR17271">
    <property type="entry name" value="PLECKSTRIN HOMOLOGY PH DOMAIN-CONTAINING PROTEIN"/>
    <property type="match status" value="1"/>
</dbReference>
<dbReference type="GO" id="GO:0015629">
    <property type="term" value="C:actin cytoskeleton"/>
    <property type="evidence" value="ECO:0007669"/>
    <property type="project" value="TreeGrafter"/>
</dbReference>
<accession>A0AAV4W2B4</accession>
<dbReference type="SMART" id="SM00233">
    <property type="entry name" value="PH"/>
    <property type="match status" value="1"/>
</dbReference>
<keyword evidence="3" id="KW-1185">Reference proteome</keyword>
<dbReference type="PROSITE" id="PS50003">
    <property type="entry name" value="PH_DOMAIN"/>
    <property type="match status" value="1"/>
</dbReference>
<proteinExistence type="predicted"/>
<dbReference type="GO" id="GO:0051015">
    <property type="term" value="F:actin filament binding"/>
    <property type="evidence" value="ECO:0007669"/>
    <property type="project" value="TreeGrafter"/>
</dbReference>
<sequence length="322" mass="36953">MSSIFVIRISFNTQAERVGQVTFGRRTERQISQRAGRLSIKWSRGNGLMDIRDCNSIPFASRNISKCGYLFVAPDWDFNVSVNRTKRWQRRWFVLYDDGELTYSLDEFPDTIPQGTIDMNKVLDVSDAESVTGNDFAISITTPDKVHFIKGTSKEESKWWFDVFQKVLPRHLSRGKHKRNATFPCGKATIPNAAVITQDYCSEDDIRLNNYSRPKFLSSSDILRNDKEWIESVDAEEDDVFPDLNEDSDGENKRDVEVQNALNKLISQPDEILNESEDRTNHADIKMPKWGSLKLSNPKMPPKLLNCADHLAIERFPLDLIA</sequence>
<gene>
    <name evidence="2" type="primary">osp</name>
    <name evidence="2" type="ORF">CEXT_519851</name>
</gene>
<organism evidence="2 3">
    <name type="scientific">Caerostris extrusa</name>
    <name type="common">Bark spider</name>
    <name type="synonym">Caerostris bankana</name>
    <dbReference type="NCBI Taxonomy" id="172846"/>
    <lineage>
        <taxon>Eukaryota</taxon>
        <taxon>Metazoa</taxon>
        <taxon>Ecdysozoa</taxon>
        <taxon>Arthropoda</taxon>
        <taxon>Chelicerata</taxon>
        <taxon>Arachnida</taxon>
        <taxon>Araneae</taxon>
        <taxon>Araneomorphae</taxon>
        <taxon>Entelegynae</taxon>
        <taxon>Araneoidea</taxon>
        <taxon>Araneidae</taxon>
        <taxon>Caerostris</taxon>
    </lineage>
</organism>
<comment type="caution">
    <text evidence="2">The sequence shown here is derived from an EMBL/GenBank/DDBJ whole genome shotgun (WGS) entry which is preliminary data.</text>
</comment>
<reference evidence="2 3" key="1">
    <citation type="submission" date="2021-06" db="EMBL/GenBank/DDBJ databases">
        <title>Caerostris extrusa draft genome.</title>
        <authorList>
            <person name="Kono N."/>
            <person name="Arakawa K."/>
        </authorList>
    </citation>
    <scope>NUCLEOTIDE SEQUENCE [LARGE SCALE GENOMIC DNA]</scope>
</reference>
<dbReference type="SUPFAM" id="SSF50729">
    <property type="entry name" value="PH domain-like"/>
    <property type="match status" value="1"/>
</dbReference>
<dbReference type="InterPro" id="IPR011993">
    <property type="entry name" value="PH-like_dom_sf"/>
</dbReference>
<dbReference type="InterPro" id="IPR052223">
    <property type="entry name" value="Actin_Cytoskeleton_Reg"/>
</dbReference>
<dbReference type="AlphaFoldDB" id="A0AAV4W2B4"/>
<dbReference type="Pfam" id="PF00169">
    <property type="entry name" value="PH"/>
    <property type="match status" value="1"/>
</dbReference>
<dbReference type="PANTHER" id="PTHR17271:SF1">
    <property type="entry name" value="PROTEIN OUTSPREAD"/>
    <property type="match status" value="1"/>
</dbReference>
<feature type="domain" description="PH" evidence="1">
    <location>
        <begin position="63"/>
        <end position="169"/>
    </location>
</feature>
<dbReference type="EMBL" id="BPLR01015393">
    <property type="protein sequence ID" value="GIY75813.1"/>
    <property type="molecule type" value="Genomic_DNA"/>
</dbReference>
<name>A0AAV4W2B4_CAEEX</name>